<feature type="compositionally biased region" description="Polar residues" evidence="1">
    <location>
        <begin position="979"/>
        <end position="989"/>
    </location>
</feature>
<protein>
    <submittedName>
        <fullName evidence="3">Uncharacterized protein</fullName>
    </submittedName>
</protein>
<keyword evidence="2" id="KW-0812">Transmembrane</keyword>
<feature type="compositionally biased region" description="Low complexity" evidence="1">
    <location>
        <begin position="144"/>
        <end position="160"/>
    </location>
</feature>
<gene>
    <name evidence="3" type="ORF">SCAR479_09502</name>
</gene>
<feature type="compositionally biased region" description="Polar residues" evidence="1">
    <location>
        <begin position="104"/>
        <end position="121"/>
    </location>
</feature>
<feature type="compositionally biased region" description="Basic and acidic residues" evidence="1">
    <location>
        <begin position="1328"/>
        <end position="1356"/>
    </location>
</feature>
<evidence type="ECO:0000313" key="3">
    <source>
        <dbReference type="EMBL" id="KAK9773861.1"/>
    </source>
</evidence>
<feature type="compositionally biased region" description="Low complexity" evidence="1">
    <location>
        <begin position="12"/>
        <end position="25"/>
    </location>
</feature>
<dbReference type="Proteomes" id="UP001465668">
    <property type="component" value="Unassembled WGS sequence"/>
</dbReference>
<sequence length="1423" mass="158481">MAEFRDWSQRPSFQTHQSQSSIQSSNRKPLSPTRRTGDSAPHHRNISDVSLSSQSQADDTNVLNRAVSAESQQWLPMHGAGLSSPPADGMQGVDLGSPDISQPYRATTSPRQSQKPSTYHQSPPTPSFPSRPKPAPMQFEDSTRYYSSPGSSHRSPFSPREYFQRSRTVTGDSQTYLLTPPTASDWTRAPRTPPPYTASLPTLKKWWQWRPAWIMYIFLLFGFCCAVGHHLFYAALDRHIADNQLAMLRYGTILAFAAKAGFVAAVITAFRQRIWVTVRSKLLSVGALDSLFAATDDVSALWNVEIYQKARLAMLLAGVVWLTPLMIILTSNTLLVESVENIDSQTKCPGVKVLNFTGEELEDFRKPTKIDGLFGLSVNYWNATTPNNTAEGWYDYYTGPSDLFRATASLGIFSHQVASAKNAALEICGSGWNCSYTVEFVAPGYKCSEQANGVDSKVKDLGNTKPPFDTDTLLPRGDHSYFMHTSAGDYAQAQLKEVNPGGMPLTGPPWPAHLGAFRTEPVIWAGYVEKVKPNETTPANRTVPGWNESFVPKIFACEHYETAYTVNFTYEGKDQTTKVVDRKFLWPVMNTTYLPGVDANDGTNDNTTATPESGYVYPYPMSNLTNLRRYRRLSTFHSIGFILRDVINGTLNSASTQTPVAVTKALQTKLLNPKQEWFPYPDLQERVQGLYEDIILSMFSNHLLLSITWAAKPWEITGDTAGDDSTMWPCTRTRWENRYKYIARDLWIVYSCAFLCAVTAVVLGTGAVLANEGRLYDTRFSSIVAATRGPALEKVMWKEDRGEIPSGVRHLKVGYGLIHRPTALGAVPEDTRYQSRGMSGEGEMPRFGFGLEGDFNTDSTFSKKVEERMAIETVTIINNSGKIITNGKHLFGLFKEAKATYQEKKAAIKAERAVKRSNTYDVAAVPQYYDEVEYIRPAPGRRMSHDDVNSHTSSRRSHRSRHSRSHTEQERSRGRPALTESNLETLTEISAVTPSRAPVAYRSPYAETVPWETALSRPTMQHYPTMPVEYAPMMPPRPQPAAGYDMVRSQSDPSLKKKKKEKEIDMNLAYGNIPPDLESRVDLDPAYKAAAKEQQAHTLMERIEGLLSEAHCMHHTANHMIDHLKTKPDAAAAVALTLAELSTLLSKMSPSFLGAIKAGSPAVFALLASPQFLIAAGLTVGVTVVMFGGWKIIKKIKEGKEAEAPMAFEAQQTSQMHYPVGDLPMGRENVLPYPPSEYSAGFDEALVIEEELSSIETWRRGITPYDEDGLGDGESADLELITPDAMRSQYNVDDAQTVRSGRTAKTSKTHKSSKSHKTSHTHKSSRSRAGDDMDISDRKSSRGFKDTESEAGSERSHRSHKSSASKRTEKSRREPKLLDDGSRDKESSIDMVIRGKSKDNMLKNMFKKKKEKDEKSSRVSVYA</sequence>
<evidence type="ECO:0000313" key="4">
    <source>
        <dbReference type="Proteomes" id="UP001465668"/>
    </source>
</evidence>
<dbReference type="PANTHER" id="PTHR35041">
    <property type="entry name" value="MEDIATOR OF RNA POLYMERASE II TRANSCRIPTION SUBUNIT 1"/>
    <property type="match status" value="1"/>
</dbReference>
<comment type="caution">
    <text evidence="3">The sequence shown here is derived from an EMBL/GenBank/DDBJ whole genome shotgun (WGS) entry which is preliminary data.</text>
</comment>
<accession>A0ABR2XJQ1</accession>
<keyword evidence="2" id="KW-1133">Transmembrane helix</keyword>
<feature type="region of interest" description="Disordered" evidence="1">
    <location>
        <begin position="1283"/>
        <end position="1423"/>
    </location>
</feature>
<feature type="transmembrane region" description="Helical" evidence="2">
    <location>
        <begin position="213"/>
        <end position="236"/>
    </location>
</feature>
<feature type="compositionally biased region" description="Basic residues" evidence="1">
    <location>
        <begin position="1305"/>
        <end position="1326"/>
    </location>
</feature>
<feature type="transmembrane region" description="Helical" evidence="2">
    <location>
        <begin position="248"/>
        <end position="270"/>
    </location>
</feature>
<feature type="region of interest" description="Disordered" evidence="1">
    <location>
        <begin position="939"/>
        <end position="989"/>
    </location>
</feature>
<feature type="compositionally biased region" description="Basic residues" evidence="1">
    <location>
        <begin position="953"/>
        <end position="964"/>
    </location>
</feature>
<name>A0ABR2XJQ1_9PEZI</name>
<keyword evidence="4" id="KW-1185">Reference proteome</keyword>
<feature type="compositionally biased region" description="Pro residues" evidence="1">
    <location>
        <begin position="123"/>
        <end position="135"/>
    </location>
</feature>
<organism evidence="3 4">
    <name type="scientific">Seiridium cardinale</name>
    <dbReference type="NCBI Taxonomy" id="138064"/>
    <lineage>
        <taxon>Eukaryota</taxon>
        <taxon>Fungi</taxon>
        <taxon>Dikarya</taxon>
        <taxon>Ascomycota</taxon>
        <taxon>Pezizomycotina</taxon>
        <taxon>Sordariomycetes</taxon>
        <taxon>Xylariomycetidae</taxon>
        <taxon>Amphisphaeriales</taxon>
        <taxon>Sporocadaceae</taxon>
        <taxon>Seiridium</taxon>
    </lineage>
</organism>
<evidence type="ECO:0000256" key="1">
    <source>
        <dbReference type="SAM" id="MobiDB-lite"/>
    </source>
</evidence>
<feature type="region of interest" description="Disordered" evidence="1">
    <location>
        <begin position="1"/>
        <end position="161"/>
    </location>
</feature>
<feature type="transmembrane region" description="Helical" evidence="2">
    <location>
        <begin position="747"/>
        <end position="770"/>
    </location>
</feature>
<proteinExistence type="predicted"/>
<keyword evidence="2" id="KW-0472">Membrane</keyword>
<dbReference type="EMBL" id="JARVKM010000046">
    <property type="protein sequence ID" value="KAK9773861.1"/>
    <property type="molecule type" value="Genomic_DNA"/>
</dbReference>
<feature type="compositionally biased region" description="Polar residues" evidence="1">
    <location>
        <begin position="47"/>
        <end position="74"/>
    </location>
</feature>
<feature type="transmembrane region" description="Helical" evidence="2">
    <location>
        <begin position="312"/>
        <end position="335"/>
    </location>
</feature>
<feature type="transmembrane region" description="Helical" evidence="2">
    <location>
        <begin position="1168"/>
        <end position="1190"/>
    </location>
</feature>
<feature type="region of interest" description="Disordered" evidence="1">
    <location>
        <begin position="1041"/>
        <end position="1060"/>
    </location>
</feature>
<evidence type="ECO:0000256" key="2">
    <source>
        <dbReference type="SAM" id="Phobius"/>
    </source>
</evidence>
<feature type="compositionally biased region" description="Basic and acidic residues" evidence="1">
    <location>
        <begin position="1366"/>
        <end position="1388"/>
    </location>
</feature>
<dbReference type="PANTHER" id="PTHR35041:SF3">
    <property type="entry name" value="FORMYLMETHIONINE DEFORMYLASE-LIKE PROTEIN"/>
    <property type="match status" value="1"/>
</dbReference>
<reference evidence="3 4" key="1">
    <citation type="submission" date="2024-02" db="EMBL/GenBank/DDBJ databases">
        <title>First draft genome assembly of two strains of Seiridium cardinale.</title>
        <authorList>
            <person name="Emiliani G."/>
            <person name="Scali E."/>
        </authorList>
    </citation>
    <scope>NUCLEOTIDE SEQUENCE [LARGE SCALE GENOMIC DNA]</scope>
    <source>
        <strain evidence="3 4">BM-138-000479</strain>
    </source>
</reference>